<proteinExistence type="predicted"/>
<feature type="compositionally biased region" description="Basic and acidic residues" evidence="1">
    <location>
        <begin position="699"/>
        <end position="712"/>
    </location>
</feature>
<organism evidence="2">
    <name type="scientific">Tanacetum cinerariifolium</name>
    <name type="common">Dalmatian daisy</name>
    <name type="synonym">Chrysanthemum cinerariifolium</name>
    <dbReference type="NCBI Taxonomy" id="118510"/>
    <lineage>
        <taxon>Eukaryota</taxon>
        <taxon>Viridiplantae</taxon>
        <taxon>Streptophyta</taxon>
        <taxon>Embryophyta</taxon>
        <taxon>Tracheophyta</taxon>
        <taxon>Spermatophyta</taxon>
        <taxon>Magnoliopsida</taxon>
        <taxon>eudicotyledons</taxon>
        <taxon>Gunneridae</taxon>
        <taxon>Pentapetalae</taxon>
        <taxon>asterids</taxon>
        <taxon>campanulids</taxon>
        <taxon>Asterales</taxon>
        <taxon>Asteraceae</taxon>
        <taxon>Asteroideae</taxon>
        <taxon>Anthemideae</taxon>
        <taxon>Anthemidinae</taxon>
        <taxon>Tanacetum</taxon>
    </lineage>
</organism>
<feature type="compositionally biased region" description="Basic and acidic residues" evidence="1">
    <location>
        <begin position="517"/>
        <end position="526"/>
    </location>
</feature>
<comment type="caution">
    <text evidence="2">The sequence shown here is derived from an EMBL/GenBank/DDBJ whole genome shotgun (WGS) entry which is preliminary data.</text>
</comment>
<protein>
    <submittedName>
        <fullName evidence="2">Monodehydroascorbate reductase</fullName>
    </submittedName>
</protein>
<feature type="compositionally biased region" description="Acidic residues" evidence="1">
    <location>
        <begin position="743"/>
        <end position="752"/>
    </location>
</feature>
<feature type="region of interest" description="Disordered" evidence="1">
    <location>
        <begin position="678"/>
        <end position="752"/>
    </location>
</feature>
<dbReference type="EMBL" id="BKCJ010250279">
    <property type="protein sequence ID" value="GEZ18796.1"/>
    <property type="molecule type" value="Genomic_DNA"/>
</dbReference>
<evidence type="ECO:0000256" key="1">
    <source>
        <dbReference type="SAM" id="MobiDB-lite"/>
    </source>
</evidence>
<feature type="region of interest" description="Disordered" evidence="1">
    <location>
        <begin position="374"/>
        <end position="550"/>
    </location>
</feature>
<accession>A0A699I819</accession>
<feature type="compositionally biased region" description="Basic and acidic residues" evidence="1">
    <location>
        <begin position="723"/>
        <end position="742"/>
    </location>
</feature>
<sequence length="752" mass="84959">MLMIPLKYRKTHLIALRIHEDFPSLILFFLKTFESFRSHTLHSMSREKKFTPLSCKESNNTFIITIQRKKRMSEGKSSFISDCNPLFSMRKACRQKDSCSDNSLPKPSRGGLVKRLVVVCPNPSRRFGVLLHGGLLKPLYKIAEENVPAPAPTRSDEQILSFNAWLPVGYDNLLLDLQKLQKNPIFRNTLVHDAKTEVYSFQLDEQRFTLNVNLLCKALEITPVDSAHPFESPPAGEQVMDFVNELGYPEEIHFVSKMHVNNLYQPWRAILSLINQCLTRKTSSNDKPRHPVLQMLWGIVTRSNFDYAELMHNIHKRHVSPVYVTRDDFLFGNLKFVPKGEKDEVFGKPIPQELITEAIQNSKYYEKYLEMAARKPTAKEGRKKKKASKADKPTKPALAKQHAPAKQTKPVKEKTPKPSPSNKIRKGKVMKVSKGKGIATDKQAGQSLLDLQKPKKQNAETGADTKKSNSEGDTKILNVAEEQGEDVYNTVALEERTVELDEGQAGSDPGKTLKSRPPTERVHMEEDQAGSNPGQSHVVLAGPNPEPMHEDFNLNDAFTFAPPLSTPIIDLTPPKPVSPPTQEPIFTTETTTTLLPLPPPQQQSTRVPEFATRVSTLEKICANFEKKHKLQDKTTQALLSRVFMLENHDLSQPGHAALYDSLEVSMDLENREEFIEATAKSRKRRRDDQDPPPPPPPSKDSDQNKKKRHDSDASALKQPPDTGADRLPKIKTRPDWLKHVPEEETLDSPEPE</sequence>
<dbReference type="AlphaFoldDB" id="A0A699I819"/>
<reference evidence="2" key="1">
    <citation type="journal article" date="2019" name="Sci. Rep.">
        <title>Draft genome of Tanacetum cinerariifolium, the natural source of mosquito coil.</title>
        <authorList>
            <person name="Yamashiro T."/>
            <person name="Shiraishi A."/>
            <person name="Satake H."/>
            <person name="Nakayama K."/>
        </authorList>
    </citation>
    <scope>NUCLEOTIDE SEQUENCE</scope>
</reference>
<name>A0A699I819_TANCI</name>
<evidence type="ECO:0000313" key="2">
    <source>
        <dbReference type="EMBL" id="GEZ18796.1"/>
    </source>
</evidence>
<gene>
    <name evidence="2" type="ORF">Tci_490769</name>
</gene>
<feature type="compositionally biased region" description="Basic residues" evidence="1">
    <location>
        <begin position="423"/>
        <end position="434"/>
    </location>
</feature>
<feature type="compositionally biased region" description="Basic and acidic residues" evidence="1">
    <location>
        <begin position="463"/>
        <end position="474"/>
    </location>
</feature>